<dbReference type="EMBL" id="MJBS01000106">
    <property type="protein sequence ID" value="OHE94131.1"/>
    <property type="molecule type" value="Genomic_DNA"/>
</dbReference>
<gene>
    <name evidence="1" type="ORF">CORC01_10588</name>
</gene>
<keyword evidence="2" id="KW-1185">Reference proteome</keyword>
<evidence type="ECO:0000313" key="2">
    <source>
        <dbReference type="Proteomes" id="UP000176998"/>
    </source>
</evidence>
<protein>
    <submittedName>
        <fullName evidence="1">Uncharacterized protein</fullName>
    </submittedName>
</protein>
<dbReference type="GeneID" id="34563725"/>
<sequence length="375" mass="40952">MRHLASRLPHNAIPCSTSARIALTTAPTRFAIMSPYLSYAATLLYLTEWSAETVRHPTALAGDRQSVVGMYELTILASSHAISYAVSQQAAVQGSNVPVCQQRRADWHSECLQRKDEEQKKEQVKNFQSSSIRPKHTDLTTSCSEAVDGVYRLPPTVYRLSPLPAALQNTLHAVATERLGQNNCAPALASASSERLNFHLHMPEVWCVLREFGHTPLARGQIPIRSEMAYLPEPLSLSTVHPITDPSLFKRSTSLTSFTPNPGSQLADRWVICASGPPICINRAAAAHPPESDLEEDRQGDHHSTALVNGVPADLEVCQWNDELEIDPVRSAMPISHSLYQSGQLFGNLSPAPAFPCGDHGSDGASDAMIYYGLI</sequence>
<accession>A0A1G4AYC4</accession>
<dbReference type="RefSeq" id="XP_022471294.1">
    <property type="nucleotide sequence ID" value="XM_022622215.1"/>
</dbReference>
<comment type="caution">
    <text evidence="1">The sequence shown here is derived from an EMBL/GenBank/DDBJ whole genome shotgun (WGS) entry which is preliminary data.</text>
</comment>
<proteinExistence type="predicted"/>
<dbReference type="AlphaFoldDB" id="A0A1G4AYC4"/>
<organism evidence="1 2">
    <name type="scientific">Colletotrichum orchidophilum</name>
    <dbReference type="NCBI Taxonomy" id="1209926"/>
    <lineage>
        <taxon>Eukaryota</taxon>
        <taxon>Fungi</taxon>
        <taxon>Dikarya</taxon>
        <taxon>Ascomycota</taxon>
        <taxon>Pezizomycotina</taxon>
        <taxon>Sordariomycetes</taxon>
        <taxon>Hypocreomycetidae</taxon>
        <taxon>Glomerellales</taxon>
        <taxon>Glomerellaceae</taxon>
        <taxon>Colletotrichum</taxon>
    </lineage>
</organism>
<evidence type="ECO:0000313" key="1">
    <source>
        <dbReference type="EMBL" id="OHE94131.1"/>
    </source>
</evidence>
<name>A0A1G4AYC4_9PEZI</name>
<dbReference type="Proteomes" id="UP000176998">
    <property type="component" value="Unassembled WGS sequence"/>
</dbReference>
<dbReference type="OrthoDB" id="10675684at2759"/>
<reference evidence="1 2" key="1">
    <citation type="submission" date="2016-09" db="EMBL/GenBank/DDBJ databases">
        <authorList>
            <person name="Capua I."/>
            <person name="De Benedictis P."/>
            <person name="Joannis T."/>
            <person name="Lombin L.H."/>
            <person name="Cattoli G."/>
        </authorList>
    </citation>
    <scope>NUCLEOTIDE SEQUENCE [LARGE SCALE GENOMIC DNA]</scope>
    <source>
        <strain evidence="1 2">IMI 309357</strain>
    </source>
</reference>